<comment type="caution">
    <text evidence="2">The sequence shown here is derived from an EMBL/GenBank/DDBJ whole genome shotgun (WGS) entry which is preliminary data.</text>
</comment>
<evidence type="ECO:0000313" key="3">
    <source>
        <dbReference type="Proteomes" id="UP000652761"/>
    </source>
</evidence>
<protein>
    <submittedName>
        <fullName evidence="2">Uncharacterized protein</fullName>
    </submittedName>
</protein>
<feature type="transmembrane region" description="Helical" evidence="1">
    <location>
        <begin position="12"/>
        <end position="31"/>
    </location>
</feature>
<keyword evidence="1" id="KW-1133">Transmembrane helix</keyword>
<gene>
    <name evidence="2" type="ORF">Taro_027861</name>
</gene>
<name>A0A843VSL9_COLES</name>
<keyword evidence="3" id="KW-1185">Reference proteome</keyword>
<proteinExistence type="predicted"/>
<evidence type="ECO:0000313" key="2">
    <source>
        <dbReference type="EMBL" id="MQL95193.1"/>
    </source>
</evidence>
<keyword evidence="1" id="KW-0812">Transmembrane</keyword>
<sequence>MVSVVAQRVRAIAARLVLDSLAVVFLVWRMLASKSRCARDAELSRCFVCHVAPLVELAAALPSRLRCISWLPCVLVKSDALVVLVEVLLGPACVASAVLLAAVFSLMVRVVWSFGLCILVKVLPRIALLCRLVGLRSGKVPPERLLALLVKSAWVLSVKVLCPWPCIWLPRMSVALLCTGFQAGLLVQALFQCVFDCASACALEAFSCRRFWLLASLSVTIEVVLLALARKGVAVVFAPMRQSRCSVFRVLLGVDVVVALLEK</sequence>
<reference evidence="2" key="1">
    <citation type="submission" date="2017-07" db="EMBL/GenBank/DDBJ databases">
        <title>Taro Niue Genome Assembly and Annotation.</title>
        <authorList>
            <person name="Atibalentja N."/>
            <person name="Keating K."/>
            <person name="Fields C.J."/>
        </authorList>
    </citation>
    <scope>NUCLEOTIDE SEQUENCE</scope>
    <source>
        <strain evidence="2">Niue_2</strain>
        <tissue evidence="2">Leaf</tissue>
    </source>
</reference>
<keyword evidence="1" id="KW-0472">Membrane</keyword>
<dbReference type="Proteomes" id="UP000652761">
    <property type="component" value="Unassembled WGS sequence"/>
</dbReference>
<evidence type="ECO:0000256" key="1">
    <source>
        <dbReference type="SAM" id="Phobius"/>
    </source>
</evidence>
<feature type="transmembrane region" description="Helical" evidence="1">
    <location>
        <begin position="80"/>
        <end position="104"/>
    </location>
</feature>
<dbReference type="AlphaFoldDB" id="A0A843VSL9"/>
<dbReference type="EMBL" id="NMUH01001765">
    <property type="protein sequence ID" value="MQL95193.1"/>
    <property type="molecule type" value="Genomic_DNA"/>
</dbReference>
<accession>A0A843VSL9</accession>
<organism evidence="2 3">
    <name type="scientific">Colocasia esculenta</name>
    <name type="common">Wild taro</name>
    <name type="synonym">Arum esculentum</name>
    <dbReference type="NCBI Taxonomy" id="4460"/>
    <lineage>
        <taxon>Eukaryota</taxon>
        <taxon>Viridiplantae</taxon>
        <taxon>Streptophyta</taxon>
        <taxon>Embryophyta</taxon>
        <taxon>Tracheophyta</taxon>
        <taxon>Spermatophyta</taxon>
        <taxon>Magnoliopsida</taxon>
        <taxon>Liliopsida</taxon>
        <taxon>Araceae</taxon>
        <taxon>Aroideae</taxon>
        <taxon>Colocasieae</taxon>
        <taxon>Colocasia</taxon>
    </lineage>
</organism>
<feature type="transmembrane region" description="Helical" evidence="1">
    <location>
        <begin position="110"/>
        <end position="133"/>
    </location>
</feature>
<feature type="non-terminal residue" evidence="2">
    <location>
        <position position="1"/>
    </location>
</feature>